<reference evidence="1 2" key="1">
    <citation type="submission" date="2009-08" db="EMBL/GenBank/DDBJ databases">
        <authorList>
            <person name="Muzny D."/>
            <person name="Qin X."/>
            <person name="Deng J."/>
            <person name="Jiang H."/>
            <person name="Liu Y."/>
            <person name="Qu J."/>
            <person name="Song X.-Z."/>
            <person name="Zhang L."/>
            <person name="Thornton R."/>
            <person name="Coyle M."/>
            <person name="Francisco L."/>
            <person name="Jackson L."/>
            <person name="Javaid M."/>
            <person name="Korchina V."/>
            <person name="Kovar C."/>
            <person name="Mata R."/>
            <person name="Mathew T."/>
            <person name="Ngo R."/>
            <person name="Nguyen L."/>
            <person name="Nguyen N."/>
            <person name="Okwuonu G."/>
            <person name="Ongeri F."/>
            <person name="Pham C."/>
            <person name="Simmons D."/>
            <person name="Wilczek-Boney K."/>
            <person name="Hale W."/>
            <person name="Jakkamsetti A."/>
            <person name="Pham P."/>
            <person name="Ruth R."/>
            <person name="San Lucas F."/>
            <person name="Warren J."/>
            <person name="Zhang J."/>
            <person name="Zhao Z."/>
            <person name="Zhou C."/>
            <person name="Zhu D."/>
            <person name="Lee S."/>
            <person name="Bess C."/>
            <person name="Blankenburg K."/>
            <person name="Forbes L."/>
            <person name="Fu Q."/>
            <person name="Gubbala S."/>
            <person name="Hirani K."/>
            <person name="Jayaseelan J.C."/>
            <person name="Lara F."/>
            <person name="Munidasa M."/>
            <person name="Palculict T."/>
            <person name="Patil S."/>
            <person name="Pu L.-L."/>
            <person name="Saada N."/>
            <person name="Tang L."/>
            <person name="Weissenberger G."/>
            <person name="Zhu Y."/>
            <person name="Hemphill L."/>
            <person name="Shang Y."/>
            <person name="Youmans B."/>
            <person name="Ayvaz T."/>
            <person name="Ross M."/>
            <person name="Santibanez J."/>
            <person name="Aqrawi P."/>
            <person name="Gross S."/>
            <person name="Joshi V."/>
            <person name="Fowler G."/>
            <person name="Nazareth L."/>
            <person name="Reid J."/>
            <person name="Worley K."/>
            <person name="Petrosino J."/>
            <person name="Highlander S."/>
            <person name="Gibbs R."/>
            <person name="Gibbs R."/>
        </authorList>
    </citation>
    <scope>NUCLEOTIDE SEQUENCE [LARGE SCALE GENOMIC DNA]</scope>
    <source>
        <strain evidence="1 2">ATCC 51170</strain>
    </source>
</reference>
<dbReference type="RefSeq" id="WP_004838707.1">
    <property type="nucleotide sequence ID" value="NZ_GG700527.1"/>
</dbReference>
<evidence type="ECO:0000313" key="2">
    <source>
        <dbReference type="Proteomes" id="UP000003821"/>
    </source>
</evidence>
<evidence type="ECO:0008006" key="3">
    <source>
        <dbReference type="Google" id="ProtNLM"/>
    </source>
</evidence>
<keyword evidence="2" id="KW-1185">Reference proteome</keyword>
<name>C7HTS7_9FIRM</name>
<dbReference type="EMBL" id="ACXU01000010">
    <property type="protein sequence ID" value="EEU12867.1"/>
    <property type="molecule type" value="Genomic_DNA"/>
</dbReference>
<comment type="caution">
    <text evidence="1">The sequence shown here is derived from an EMBL/GenBank/DDBJ whole genome shotgun (WGS) entry which is preliminary data.</text>
</comment>
<protein>
    <recommendedName>
        <fullName evidence="3">Cysteine-rich domain-containing protein</fullName>
    </recommendedName>
</protein>
<proteinExistence type="predicted"/>
<accession>C7HTS7</accession>
<dbReference type="HOGENOM" id="CLU_023081_3_1_9"/>
<dbReference type="AlphaFoldDB" id="C7HTS7"/>
<sequence length="215" mass="24848">MGCNYPGFFPETSKKLIDICKEKGIDYSIDCCKKPVYEKGGYAKISQIKKLCKIKNVGRLICCCPNCYHFLKDKIDIEVISIYKFLKENNIGKKIQVEVNVFFPCSDRYNKEIFQDIKYYIKDYKNPYKKINCCGLGGGAIDCEKDLVKDISNYMKENAKDNIYTYCSSCAGIFTNQYKLNNVKNFLSEILGTNESASSNYGKNILKFKFKNYRK</sequence>
<dbReference type="eggNOG" id="COG0247">
    <property type="taxonomic scope" value="Bacteria"/>
</dbReference>
<organism evidence="1 2">
    <name type="scientific">Anaerococcus vaginalis ATCC 51170</name>
    <dbReference type="NCBI Taxonomy" id="655811"/>
    <lineage>
        <taxon>Bacteria</taxon>
        <taxon>Bacillati</taxon>
        <taxon>Bacillota</taxon>
        <taxon>Tissierellia</taxon>
        <taxon>Tissierellales</taxon>
        <taxon>Peptoniphilaceae</taxon>
        <taxon>Anaerococcus</taxon>
    </lineage>
</organism>
<dbReference type="GeneID" id="79021947"/>
<dbReference type="Proteomes" id="UP000003821">
    <property type="component" value="Unassembled WGS sequence"/>
</dbReference>
<evidence type="ECO:0000313" key="1">
    <source>
        <dbReference type="EMBL" id="EEU12867.1"/>
    </source>
</evidence>
<gene>
    <name evidence="1" type="ORF">HMPREF0078_0678</name>
</gene>